<dbReference type="InterPro" id="IPR046350">
    <property type="entry name" value="Cystatin_sf"/>
</dbReference>
<evidence type="ECO:0000313" key="5">
    <source>
        <dbReference type="EMBL" id="KAL3695777.1"/>
    </source>
</evidence>
<evidence type="ECO:0000259" key="4">
    <source>
        <dbReference type="SMART" id="SM00043"/>
    </source>
</evidence>
<feature type="domain" description="Cystatin" evidence="4">
    <location>
        <begin position="3"/>
        <end position="95"/>
    </location>
</feature>
<sequence>MAMVEEGRELDSVEDSKLIEELGHYAVKQYNVKEGKRLTFTRVVAAKQELIQGARYYLDVEAREGLIHHHHKIYEAEVWQKPGCEEKFLEKFKLKGDDNVGKLTEHNLTVLAVDDPTVVEAAERAVDKLNENKNFVVNYALVEVTSAKAKLIRIPSQKIPTSFLGKIALSFGHTGTMRELYDIDMKIDRGKVQESLKAVVHHSLDGAWIVKKVEIIKSGWTFAF</sequence>
<keyword evidence="1 3" id="KW-0646">Protease inhibitor</keyword>
<dbReference type="EMBL" id="JBJQOH010000002">
    <property type="protein sequence ID" value="KAL3695777.1"/>
    <property type="molecule type" value="Genomic_DNA"/>
</dbReference>
<dbReference type="AlphaFoldDB" id="A0ABD3HW98"/>
<dbReference type="GO" id="GO:0004869">
    <property type="term" value="F:cysteine-type endopeptidase inhibitor activity"/>
    <property type="evidence" value="ECO:0007669"/>
    <property type="project" value="UniProtKB-KW"/>
</dbReference>
<dbReference type="SMART" id="SM00043">
    <property type="entry name" value="CY"/>
    <property type="match status" value="1"/>
</dbReference>
<keyword evidence="6" id="KW-1185">Reference proteome</keyword>
<dbReference type="SUPFAM" id="SSF54403">
    <property type="entry name" value="Cystatin/monellin"/>
    <property type="match status" value="2"/>
</dbReference>
<dbReference type="Gene3D" id="3.10.450.10">
    <property type="match status" value="1"/>
</dbReference>
<gene>
    <name evidence="5" type="ORF">R1sor_009853</name>
</gene>
<proteinExistence type="inferred from homology"/>
<name>A0ABD3HW98_9MARC</name>
<dbReference type="InterPro" id="IPR000010">
    <property type="entry name" value="Cystatin_dom"/>
</dbReference>
<reference evidence="5 6" key="1">
    <citation type="submission" date="2024-09" db="EMBL/GenBank/DDBJ databases">
        <title>Chromosome-scale assembly of Riccia sorocarpa.</title>
        <authorList>
            <person name="Paukszto L."/>
        </authorList>
    </citation>
    <scope>NUCLEOTIDE SEQUENCE [LARGE SCALE GENOMIC DNA]</scope>
    <source>
        <strain evidence="5">LP-2024</strain>
        <tissue evidence="5">Aerial parts of the thallus</tissue>
    </source>
</reference>
<evidence type="ECO:0000256" key="3">
    <source>
        <dbReference type="RuleBase" id="RU362130"/>
    </source>
</evidence>
<dbReference type="PANTHER" id="PTHR11413:SF103">
    <property type="entry name" value="CYSTEINE PROTEINASE INHIBITOR 12"/>
    <property type="match status" value="1"/>
</dbReference>
<organism evidence="5 6">
    <name type="scientific">Riccia sorocarpa</name>
    <dbReference type="NCBI Taxonomy" id="122646"/>
    <lineage>
        <taxon>Eukaryota</taxon>
        <taxon>Viridiplantae</taxon>
        <taxon>Streptophyta</taxon>
        <taxon>Embryophyta</taxon>
        <taxon>Marchantiophyta</taxon>
        <taxon>Marchantiopsida</taxon>
        <taxon>Marchantiidae</taxon>
        <taxon>Marchantiales</taxon>
        <taxon>Ricciaceae</taxon>
        <taxon>Riccia</taxon>
    </lineage>
</organism>
<comment type="similarity">
    <text evidence="3">Belongs to the cystatin family. Phytocystatin subfamily.</text>
</comment>
<evidence type="ECO:0000313" key="6">
    <source>
        <dbReference type="Proteomes" id="UP001633002"/>
    </source>
</evidence>
<protein>
    <recommendedName>
        <fullName evidence="3">Cysteine proteinase inhibitor</fullName>
    </recommendedName>
</protein>
<keyword evidence="2 3" id="KW-0789">Thiol protease inhibitor</keyword>
<comment type="caution">
    <text evidence="5">The sequence shown here is derived from an EMBL/GenBank/DDBJ whole genome shotgun (WGS) entry which is preliminary data.</text>
</comment>
<accession>A0ABD3HW98</accession>
<evidence type="ECO:0000256" key="2">
    <source>
        <dbReference type="ARBA" id="ARBA00022704"/>
    </source>
</evidence>
<dbReference type="Pfam" id="PF16845">
    <property type="entry name" value="SQAPI"/>
    <property type="match status" value="1"/>
</dbReference>
<dbReference type="InterPro" id="IPR027214">
    <property type="entry name" value="Cystatin"/>
</dbReference>
<dbReference type="Proteomes" id="UP001633002">
    <property type="component" value="Unassembled WGS sequence"/>
</dbReference>
<dbReference type="CDD" id="cd00042">
    <property type="entry name" value="CY"/>
    <property type="match status" value="1"/>
</dbReference>
<dbReference type="PANTHER" id="PTHR11413">
    <property type="entry name" value="CYSTATIN FAMILY MEMBER"/>
    <property type="match status" value="1"/>
</dbReference>
<evidence type="ECO:0000256" key="1">
    <source>
        <dbReference type="ARBA" id="ARBA00022690"/>
    </source>
</evidence>